<organism evidence="9 10">
    <name type="scientific">Amphilophus citrinellus</name>
    <name type="common">Midas cichlid</name>
    <name type="synonym">Cichlasoma citrinellum</name>
    <dbReference type="NCBI Taxonomy" id="61819"/>
    <lineage>
        <taxon>Eukaryota</taxon>
        <taxon>Metazoa</taxon>
        <taxon>Chordata</taxon>
        <taxon>Craniata</taxon>
        <taxon>Vertebrata</taxon>
        <taxon>Euteleostomi</taxon>
        <taxon>Actinopterygii</taxon>
        <taxon>Neopterygii</taxon>
        <taxon>Teleostei</taxon>
        <taxon>Neoteleostei</taxon>
        <taxon>Acanthomorphata</taxon>
        <taxon>Ovalentaria</taxon>
        <taxon>Cichlomorphae</taxon>
        <taxon>Cichliformes</taxon>
        <taxon>Cichlidae</taxon>
        <taxon>New World cichlids</taxon>
        <taxon>Cichlasomatinae</taxon>
        <taxon>Heroini</taxon>
        <taxon>Amphilophus</taxon>
    </lineage>
</organism>
<dbReference type="InterPro" id="IPR036772">
    <property type="entry name" value="SRCR-like_dom_sf"/>
</dbReference>
<dbReference type="GO" id="GO:0031638">
    <property type="term" value="P:zymogen activation"/>
    <property type="evidence" value="ECO:0007669"/>
    <property type="project" value="TreeGrafter"/>
</dbReference>
<reference evidence="9" key="1">
    <citation type="submission" date="2025-08" db="UniProtKB">
        <authorList>
            <consortium name="Ensembl"/>
        </authorList>
    </citation>
    <scope>IDENTIFICATION</scope>
</reference>
<dbReference type="PROSITE" id="PS00420">
    <property type="entry name" value="SRCR_1"/>
    <property type="match status" value="3"/>
</dbReference>
<feature type="domain" description="SRCR" evidence="8">
    <location>
        <begin position="25"/>
        <end position="124"/>
    </location>
</feature>
<evidence type="ECO:0000259" key="8">
    <source>
        <dbReference type="PROSITE" id="PS50287"/>
    </source>
</evidence>
<accession>A0A3Q0RQS0</accession>
<keyword evidence="3" id="KW-0732">Signal</keyword>
<evidence type="ECO:0000313" key="10">
    <source>
        <dbReference type="Proteomes" id="UP000261340"/>
    </source>
</evidence>
<dbReference type="Gene3D" id="3.10.250.10">
    <property type="entry name" value="SRCR-like domain"/>
    <property type="match status" value="3"/>
</dbReference>
<keyword evidence="4" id="KW-0677">Repeat</keyword>
<evidence type="ECO:0000313" key="9">
    <source>
        <dbReference type="Ensembl" id="ENSACIP00000014704.1"/>
    </source>
</evidence>
<sequence>MKTFHVISSNMMDCWSTAHNIDDSIRLTGPTRCSGRVEIYHSGSWGTVCDDSWDMNDAEVVCRQLGCGTAVSSHQSAHFGQGTGQIWLDDVSCSGSERSLTECQHRGLGTHNCGHGEDAGVICSGPQTGFHDMHFVLVGSTRCSGRIELYQNGSWGTVCDDGWGMNDAQVVCRQLGCGEAVSARESAHFGQGTGQIWLDDVTCSGSESYLTQCQHRGFGTHNCGHGEDAGVVCSGETKRFLFKRFPSFKEQCHGQIRLTGSGSTLCSGRVEIYHNDNWGTVCDDSWDLNDARVVCRQVGCGTALEAPQSAHFGQGTGQIWLDDVACSGTVWREGLDPNAGCVEAELTSNSFIAGHCDLKLSKVIAKEGLKKYVFIPVFCCSSPDAADHFISFWDPATGPAGLGAGLVGPQKTTSQATWSKHPDSKYVLTMTHIST</sequence>
<dbReference type="AlphaFoldDB" id="A0A3Q0RQS0"/>
<dbReference type="PANTHER" id="PTHR48071:SF15">
    <property type="entry name" value="SRCR DOMAIN-CONTAINING PROTEIN"/>
    <property type="match status" value="1"/>
</dbReference>
<evidence type="ECO:0000256" key="2">
    <source>
        <dbReference type="ARBA" id="ARBA00022525"/>
    </source>
</evidence>
<comment type="caution">
    <text evidence="7">Lacks conserved residue(s) required for the propagation of feature annotation.</text>
</comment>
<dbReference type="GeneTree" id="ENSGT00950000183145"/>
<evidence type="ECO:0000256" key="4">
    <source>
        <dbReference type="ARBA" id="ARBA00022737"/>
    </source>
</evidence>
<dbReference type="FunFam" id="3.10.250.10:FF:000009">
    <property type="entry name" value="WC1"/>
    <property type="match status" value="1"/>
</dbReference>
<feature type="disulfide bond" evidence="7">
    <location>
        <begin position="172"/>
        <end position="233"/>
    </location>
</feature>
<evidence type="ECO:0000256" key="5">
    <source>
        <dbReference type="ARBA" id="ARBA00023157"/>
    </source>
</evidence>
<feature type="disulfide bond" evidence="7">
    <location>
        <begin position="49"/>
        <end position="113"/>
    </location>
</feature>
<dbReference type="PANTHER" id="PTHR48071">
    <property type="entry name" value="SRCR DOMAIN-CONTAINING PROTEIN"/>
    <property type="match status" value="1"/>
</dbReference>
<dbReference type="Pfam" id="PF00530">
    <property type="entry name" value="SRCR"/>
    <property type="match status" value="3"/>
</dbReference>
<evidence type="ECO:0000256" key="3">
    <source>
        <dbReference type="ARBA" id="ARBA00022729"/>
    </source>
</evidence>
<dbReference type="SMART" id="SM00202">
    <property type="entry name" value="SR"/>
    <property type="match status" value="3"/>
</dbReference>
<proteinExistence type="predicted"/>
<dbReference type="GO" id="GO:0005615">
    <property type="term" value="C:extracellular space"/>
    <property type="evidence" value="ECO:0007669"/>
    <property type="project" value="TreeGrafter"/>
</dbReference>
<feature type="disulfide bond" evidence="7">
    <location>
        <begin position="93"/>
        <end position="103"/>
    </location>
</feature>
<dbReference type="Ensembl" id="ENSACIT00000015099.1">
    <property type="protein sequence ID" value="ENSACIP00000014704.1"/>
    <property type="gene ID" value="ENSACIG00000011424.1"/>
</dbReference>
<feature type="domain" description="SRCR" evidence="8">
    <location>
        <begin position="256"/>
        <end position="329"/>
    </location>
</feature>
<keyword evidence="5 7" id="KW-1015">Disulfide bond</keyword>
<evidence type="ECO:0000256" key="6">
    <source>
        <dbReference type="ARBA" id="ARBA00023180"/>
    </source>
</evidence>
<dbReference type="GO" id="GO:0004252">
    <property type="term" value="F:serine-type endopeptidase activity"/>
    <property type="evidence" value="ECO:0007669"/>
    <property type="project" value="TreeGrafter"/>
</dbReference>
<dbReference type="InterPro" id="IPR001190">
    <property type="entry name" value="SRCR"/>
</dbReference>
<dbReference type="FunFam" id="3.10.250.10:FF:000006">
    <property type="entry name" value="neurotrypsin isoform X2"/>
    <property type="match status" value="1"/>
</dbReference>
<feature type="disulfide bond" evidence="7">
    <location>
        <begin position="62"/>
        <end position="123"/>
    </location>
</feature>
<protein>
    <recommendedName>
        <fullName evidence="8">SRCR domain-containing protein</fullName>
    </recommendedName>
</protein>
<dbReference type="PRINTS" id="PR00258">
    <property type="entry name" value="SPERACTRCPTR"/>
</dbReference>
<keyword evidence="10" id="KW-1185">Reference proteome</keyword>
<dbReference type="Proteomes" id="UP000261340">
    <property type="component" value="Unplaced"/>
</dbReference>
<keyword evidence="6" id="KW-0325">Glycoprotein</keyword>
<dbReference type="OMA" id="CHREFGI"/>
<comment type="subcellular location">
    <subcellularLocation>
        <location evidence="1">Secreted</location>
    </subcellularLocation>
</comment>
<feature type="disulfide bond" evidence="7">
    <location>
        <begin position="203"/>
        <end position="213"/>
    </location>
</feature>
<feature type="disulfide bond" evidence="7">
    <location>
        <begin position="159"/>
        <end position="223"/>
    </location>
</feature>
<feature type="domain" description="SRCR" evidence="8">
    <location>
        <begin position="135"/>
        <end position="234"/>
    </location>
</feature>
<evidence type="ECO:0000256" key="1">
    <source>
        <dbReference type="ARBA" id="ARBA00004613"/>
    </source>
</evidence>
<dbReference type="SUPFAM" id="SSF56487">
    <property type="entry name" value="SRCR-like"/>
    <property type="match status" value="3"/>
</dbReference>
<keyword evidence="2" id="KW-0964">Secreted</keyword>
<dbReference type="FunFam" id="3.10.250.10:FF:000003">
    <property type="entry name" value="Deleted in malignant brain tumors 1"/>
    <property type="match status" value="1"/>
</dbReference>
<evidence type="ECO:0000256" key="7">
    <source>
        <dbReference type="PROSITE-ProRule" id="PRU00196"/>
    </source>
</evidence>
<reference evidence="9" key="2">
    <citation type="submission" date="2025-09" db="UniProtKB">
        <authorList>
            <consortium name="Ensembl"/>
        </authorList>
    </citation>
    <scope>IDENTIFICATION</scope>
</reference>
<dbReference type="GO" id="GO:0005886">
    <property type="term" value="C:plasma membrane"/>
    <property type="evidence" value="ECO:0007669"/>
    <property type="project" value="TreeGrafter"/>
</dbReference>
<dbReference type="PROSITE" id="PS50287">
    <property type="entry name" value="SRCR_2"/>
    <property type="match status" value="3"/>
</dbReference>
<dbReference type="STRING" id="61819.ENSACIP00000014704"/>
<name>A0A3Q0RQS0_AMPCI</name>